<dbReference type="Proteomes" id="UP000032142">
    <property type="component" value="Unassembled WGS sequence"/>
</dbReference>
<dbReference type="EMBL" id="KN438423">
    <property type="protein sequence ID" value="KHG26774.1"/>
    <property type="molecule type" value="Genomic_DNA"/>
</dbReference>
<keyword evidence="2" id="KW-1185">Reference proteome</keyword>
<reference evidence="2" key="1">
    <citation type="submission" date="2014-09" db="EMBL/GenBank/DDBJ databases">
        <authorList>
            <person name="Mudge J."/>
            <person name="Ramaraj T."/>
            <person name="Lindquist I.E."/>
            <person name="Bharti A.K."/>
            <person name="Sundararajan A."/>
            <person name="Cameron C.T."/>
            <person name="Woodward J.E."/>
            <person name="May G.D."/>
            <person name="Brubaker C."/>
            <person name="Broadhvest J."/>
            <person name="Wilkins T.A."/>
        </authorList>
    </citation>
    <scope>NUCLEOTIDE SEQUENCE</scope>
    <source>
        <strain evidence="2">cv. AKA8401</strain>
    </source>
</reference>
<sequence>MSYDHNFFNMTSLGLSLHHQFHCPLNTRNTISATYT</sequence>
<dbReference type="AlphaFoldDB" id="A0A0B0PQQ6"/>
<name>A0A0B0PQQ6_GOSAR</name>
<evidence type="ECO:0000313" key="1">
    <source>
        <dbReference type="EMBL" id="KHG26774.1"/>
    </source>
</evidence>
<gene>
    <name evidence="1" type="ORF">F383_33384</name>
</gene>
<accession>A0A0B0PQQ6</accession>
<protein>
    <submittedName>
        <fullName evidence="1">Protein snail</fullName>
    </submittedName>
</protein>
<evidence type="ECO:0000313" key="2">
    <source>
        <dbReference type="Proteomes" id="UP000032142"/>
    </source>
</evidence>
<organism evidence="1 2">
    <name type="scientific">Gossypium arboreum</name>
    <name type="common">Tree cotton</name>
    <name type="synonym">Gossypium nanking</name>
    <dbReference type="NCBI Taxonomy" id="29729"/>
    <lineage>
        <taxon>Eukaryota</taxon>
        <taxon>Viridiplantae</taxon>
        <taxon>Streptophyta</taxon>
        <taxon>Embryophyta</taxon>
        <taxon>Tracheophyta</taxon>
        <taxon>Spermatophyta</taxon>
        <taxon>Magnoliopsida</taxon>
        <taxon>eudicotyledons</taxon>
        <taxon>Gunneridae</taxon>
        <taxon>Pentapetalae</taxon>
        <taxon>rosids</taxon>
        <taxon>malvids</taxon>
        <taxon>Malvales</taxon>
        <taxon>Malvaceae</taxon>
        <taxon>Malvoideae</taxon>
        <taxon>Gossypium</taxon>
    </lineage>
</organism>
<proteinExistence type="predicted"/>